<dbReference type="GO" id="GO:0004674">
    <property type="term" value="F:protein serine/threonine kinase activity"/>
    <property type="evidence" value="ECO:0007669"/>
    <property type="project" value="TreeGrafter"/>
</dbReference>
<feature type="domain" description="Protein kinase" evidence="2">
    <location>
        <begin position="434"/>
        <end position="738"/>
    </location>
</feature>
<feature type="compositionally biased region" description="Low complexity" evidence="1">
    <location>
        <begin position="8"/>
        <end position="19"/>
    </location>
</feature>
<dbReference type="AlphaFoldDB" id="A0A2J6Q7L2"/>
<evidence type="ECO:0000256" key="1">
    <source>
        <dbReference type="SAM" id="MobiDB-lite"/>
    </source>
</evidence>
<dbReference type="SMART" id="SM00220">
    <property type="entry name" value="S_TKc"/>
    <property type="match status" value="1"/>
</dbReference>
<keyword evidence="3" id="KW-0418">Kinase</keyword>
<gene>
    <name evidence="3" type="ORF">NA56DRAFT_644930</name>
</gene>
<dbReference type="Gene3D" id="3.30.200.20">
    <property type="entry name" value="Phosphorylase Kinase, domain 1"/>
    <property type="match status" value="1"/>
</dbReference>
<dbReference type="PROSITE" id="PS50011">
    <property type="entry name" value="PROTEIN_KINASE_DOM"/>
    <property type="match status" value="1"/>
</dbReference>
<dbReference type="InterPro" id="IPR000719">
    <property type="entry name" value="Prot_kinase_dom"/>
</dbReference>
<dbReference type="OrthoDB" id="1046782at2759"/>
<name>A0A2J6Q7L2_9HELO</name>
<evidence type="ECO:0000313" key="3">
    <source>
        <dbReference type="EMBL" id="PMD22224.1"/>
    </source>
</evidence>
<dbReference type="CDD" id="cd00180">
    <property type="entry name" value="PKc"/>
    <property type="match status" value="1"/>
</dbReference>
<keyword evidence="4" id="KW-1185">Reference proteome</keyword>
<proteinExistence type="predicted"/>
<dbReference type="SUPFAM" id="SSF56112">
    <property type="entry name" value="Protein kinase-like (PK-like)"/>
    <property type="match status" value="1"/>
</dbReference>
<feature type="region of interest" description="Disordered" evidence="1">
    <location>
        <begin position="1"/>
        <end position="53"/>
    </location>
</feature>
<dbReference type="InterPro" id="IPR011009">
    <property type="entry name" value="Kinase-like_dom_sf"/>
</dbReference>
<protein>
    <submittedName>
        <fullName evidence="3">Kinase-like protein</fullName>
    </submittedName>
</protein>
<dbReference type="GO" id="GO:0005524">
    <property type="term" value="F:ATP binding"/>
    <property type="evidence" value="ECO:0007669"/>
    <property type="project" value="InterPro"/>
</dbReference>
<sequence>MSPFAIDPQPQLTEPQLQPNDSTSNDGTLAGNDDSALSDEIGPQECHNDSLLPPKLETEVRRLLKQKPLAANAISKHVTYDPWGVADEAPKPSLDSHDVVPADGNAPFEEHGHKVSVSSGTENLSELSLEGGYEISGSVKPPYLTVVCSECDLGVDDLDKESAGTSDVPDAWSSDNDSDAQPPVIVSWKEPAVVKSEIPPSVFKPSKSDVSDLGDRYSYANLNAPGRRPSIAWSALDDTDEHLDLQDRFFEALVRPHEEKKGFFPRGLLSTVVTEDCVFDELSRCLKDTHNPNQIKTYAEIICKECPQPPEEDDDRPPKIKSFKKIFAILVLIEKTSSIPKFLDEDLNDLHLPLIKLRKGRNGSRFELRISSNPSKRLECFGNWTSLYLKNFEEWQWTTVSPFFYKGSCRDVEHFPLQPSVMLPFTMDSRRSKESEYRTEIEGGYSRVFKVHIHPDHHSFEMPKNQCFAVKRLNSQSKEDFKQEVEMLKMFSDDTRYPHLISLLATYEQFGVYFLVFPWADGDLNVFWSALKPKPSFDMETVKWVAKQCEGIAHGLVKIHHYQTTNSNCQTDSHNHDGTHEPRYGRHGDLKPENILWFSGSDGGILKISDFGLSEYSTNHSKSYRPKSGVATSMSYRPPECDLKGGKIGQSYDIWTLGCLYLEFITWLLGGWELVKAFEKERMSFDPMWYDMNTDTFFEIVECKRRGAFAAMVKPTVKDFMERLHTHESCTEFLHEFINMIRLDMLLVKSNNPDERGRITSDQVNAKLTAMVKQIEDPRKGPDYVCRPAPWCSLSQNNEDVLEIDITDSAAEVLNYKRFRHYNGPIQERSYAKTLEVPGSTSRRGSNRSSHH</sequence>
<reference evidence="3 4" key="1">
    <citation type="submission" date="2016-05" db="EMBL/GenBank/DDBJ databases">
        <title>A degradative enzymes factory behind the ericoid mycorrhizal symbiosis.</title>
        <authorList>
            <consortium name="DOE Joint Genome Institute"/>
            <person name="Martino E."/>
            <person name="Morin E."/>
            <person name="Grelet G."/>
            <person name="Kuo A."/>
            <person name="Kohler A."/>
            <person name="Daghino S."/>
            <person name="Barry K."/>
            <person name="Choi C."/>
            <person name="Cichocki N."/>
            <person name="Clum A."/>
            <person name="Copeland A."/>
            <person name="Hainaut M."/>
            <person name="Haridas S."/>
            <person name="Labutti K."/>
            <person name="Lindquist E."/>
            <person name="Lipzen A."/>
            <person name="Khouja H.-R."/>
            <person name="Murat C."/>
            <person name="Ohm R."/>
            <person name="Olson A."/>
            <person name="Spatafora J."/>
            <person name="Veneault-Fourrey C."/>
            <person name="Henrissat B."/>
            <person name="Grigoriev I."/>
            <person name="Martin F."/>
            <person name="Perotto S."/>
        </authorList>
    </citation>
    <scope>NUCLEOTIDE SEQUENCE [LARGE SCALE GENOMIC DNA]</scope>
    <source>
        <strain evidence="3 4">UAMH 7357</strain>
    </source>
</reference>
<organism evidence="3 4">
    <name type="scientific">Hyaloscypha hepaticicola</name>
    <dbReference type="NCBI Taxonomy" id="2082293"/>
    <lineage>
        <taxon>Eukaryota</taxon>
        <taxon>Fungi</taxon>
        <taxon>Dikarya</taxon>
        <taxon>Ascomycota</taxon>
        <taxon>Pezizomycotina</taxon>
        <taxon>Leotiomycetes</taxon>
        <taxon>Helotiales</taxon>
        <taxon>Hyaloscyphaceae</taxon>
        <taxon>Hyaloscypha</taxon>
    </lineage>
</organism>
<accession>A0A2J6Q7L2</accession>
<dbReference type="PANTHER" id="PTHR24359">
    <property type="entry name" value="SERINE/THREONINE-PROTEIN KINASE SBK1"/>
    <property type="match status" value="1"/>
</dbReference>
<dbReference type="Proteomes" id="UP000235672">
    <property type="component" value="Unassembled WGS sequence"/>
</dbReference>
<evidence type="ECO:0000313" key="4">
    <source>
        <dbReference type="Proteomes" id="UP000235672"/>
    </source>
</evidence>
<keyword evidence="3" id="KW-0808">Transferase</keyword>
<evidence type="ECO:0000259" key="2">
    <source>
        <dbReference type="PROSITE" id="PS50011"/>
    </source>
</evidence>
<dbReference type="Pfam" id="PF00069">
    <property type="entry name" value="Pkinase"/>
    <property type="match status" value="1"/>
</dbReference>
<dbReference type="PANTHER" id="PTHR24359:SF37">
    <property type="entry name" value="PROTEIN KINASE DOMAIN-CONTAINING PROTEIN"/>
    <property type="match status" value="1"/>
</dbReference>
<feature type="region of interest" description="Disordered" evidence="1">
    <location>
        <begin position="159"/>
        <end position="180"/>
    </location>
</feature>
<dbReference type="STRING" id="1745343.A0A2J6Q7L2"/>
<dbReference type="Gene3D" id="1.10.510.10">
    <property type="entry name" value="Transferase(Phosphotransferase) domain 1"/>
    <property type="match status" value="1"/>
</dbReference>
<dbReference type="EMBL" id="KZ613478">
    <property type="protein sequence ID" value="PMD22224.1"/>
    <property type="molecule type" value="Genomic_DNA"/>
</dbReference>